<sequence>MSKKDLNLITLYDITDKPYFLYRSHLIDNSNYVYECVYTSILHNLSFKKTIKGDEYLLLDQRKNLISYNDVLKILNSNKTSFHFKKGKIIMGISKIAIVDNPIFNEKKNISRYLKSKFKDAFYVPRDYFMNRLAYNLFGTMINEEKLLKYSEGLYNDINRFLNDNNYLYGGKKDEDLKKVINVMDEMFMISSVSEDNMILYRGYNTNRLNMSNEIKDNVNLGIQHQFMSTTLDPYTAYQYVIGTKVFDELILFIAINLVSMSIINHFNGSVILNKSIYSKLKDIFITDTTSLMNNDKYIDLQSTIKNLNPIDKTSFYNSIINNIPSSSQILLNSVTSFFLYKGIKKLCCFVVLHLDDGIPYIKLNNLSKTRDEILLPRGLKLTHINTDTNYQIKLGLLYGNFFELIGMSSIINAHHVRVSMSDDLKKKYKKKDKCLKYQVYDLITDDNI</sequence>
<dbReference type="SUPFAM" id="SSF56399">
    <property type="entry name" value="ADP-ribosylation"/>
    <property type="match status" value="1"/>
</dbReference>
<organism evidence="2">
    <name type="scientific">viral metagenome</name>
    <dbReference type="NCBI Taxonomy" id="1070528"/>
    <lineage>
        <taxon>unclassified sequences</taxon>
        <taxon>metagenomes</taxon>
        <taxon>organismal metagenomes</taxon>
    </lineage>
</organism>
<dbReference type="EMBL" id="MN739879">
    <property type="protein sequence ID" value="QHT75522.1"/>
    <property type="molecule type" value="Genomic_DNA"/>
</dbReference>
<dbReference type="AlphaFoldDB" id="A0A6C0H4N4"/>
<evidence type="ECO:0000259" key="1">
    <source>
        <dbReference type="Pfam" id="PF03496"/>
    </source>
</evidence>
<dbReference type="InterPro" id="IPR003540">
    <property type="entry name" value="ADP-ribosyltransferase"/>
</dbReference>
<dbReference type="GO" id="GO:0005576">
    <property type="term" value="C:extracellular region"/>
    <property type="evidence" value="ECO:0007669"/>
    <property type="project" value="InterPro"/>
</dbReference>
<dbReference type="Pfam" id="PF03496">
    <property type="entry name" value="ADPrib_exo_Tox"/>
    <property type="match status" value="1"/>
</dbReference>
<feature type="domain" description="ADP ribosyltransferase" evidence="1">
    <location>
        <begin position="140"/>
        <end position="221"/>
    </location>
</feature>
<evidence type="ECO:0000313" key="2">
    <source>
        <dbReference type="EMBL" id="QHT75522.1"/>
    </source>
</evidence>
<proteinExistence type="predicted"/>
<dbReference type="Gene3D" id="3.90.176.10">
    <property type="entry name" value="Toxin ADP-ribosyltransferase, Chain A, domain 1"/>
    <property type="match status" value="1"/>
</dbReference>
<name>A0A6C0H4N4_9ZZZZ</name>
<reference evidence="2" key="1">
    <citation type="journal article" date="2020" name="Nature">
        <title>Giant virus diversity and host interactions through global metagenomics.</title>
        <authorList>
            <person name="Schulz F."/>
            <person name="Roux S."/>
            <person name="Paez-Espino D."/>
            <person name="Jungbluth S."/>
            <person name="Walsh D.A."/>
            <person name="Denef V.J."/>
            <person name="McMahon K.D."/>
            <person name="Konstantinidis K.T."/>
            <person name="Eloe-Fadrosh E.A."/>
            <person name="Kyrpides N.C."/>
            <person name="Woyke T."/>
        </authorList>
    </citation>
    <scope>NUCLEOTIDE SEQUENCE</scope>
    <source>
        <strain evidence="2">GVMAG-M-3300023179-71</strain>
    </source>
</reference>
<protein>
    <recommendedName>
        <fullName evidence="1">ADP ribosyltransferase domain-containing protein</fullName>
    </recommendedName>
</protein>
<accession>A0A6C0H4N4</accession>